<comment type="caution">
    <text evidence="1">The sequence shown here is derived from an EMBL/GenBank/DDBJ whole genome shotgun (WGS) entry which is preliminary data.</text>
</comment>
<gene>
    <name evidence="1" type="ORF">S01H4_63456</name>
</gene>
<proteinExistence type="predicted"/>
<feature type="non-terminal residue" evidence="1">
    <location>
        <position position="1"/>
    </location>
</feature>
<reference evidence="1" key="1">
    <citation type="journal article" date="2014" name="Front. Microbiol.">
        <title>High frequency of phylogenetically diverse reductive dehalogenase-homologous genes in deep subseafloor sedimentary metagenomes.</title>
        <authorList>
            <person name="Kawai M."/>
            <person name="Futagami T."/>
            <person name="Toyoda A."/>
            <person name="Takaki Y."/>
            <person name="Nishi S."/>
            <person name="Hori S."/>
            <person name="Arai W."/>
            <person name="Tsubouchi T."/>
            <person name="Morono Y."/>
            <person name="Uchiyama I."/>
            <person name="Ito T."/>
            <person name="Fujiyama A."/>
            <person name="Inagaki F."/>
            <person name="Takami H."/>
        </authorList>
    </citation>
    <scope>NUCLEOTIDE SEQUENCE</scope>
    <source>
        <strain evidence="1">Expedition CK06-06</strain>
    </source>
</reference>
<evidence type="ECO:0000313" key="1">
    <source>
        <dbReference type="EMBL" id="GAH14801.1"/>
    </source>
</evidence>
<name>X1D1X1_9ZZZZ</name>
<sequence>KFSLIKELAKECGYYGIRTSNRGTVTIFFDDMYKLNSLPILNKTEISGIKIYLEKIK</sequence>
<dbReference type="AlphaFoldDB" id="X1D1X1"/>
<protein>
    <submittedName>
        <fullName evidence="1">Uncharacterized protein</fullName>
    </submittedName>
</protein>
<organism evidence="1">
    <name type="scientific">marine sediment metagenome</name>
    <dbReference type="NCBI Taxonomy" id="412755"/>
    <lineage>
        <taxon>unclassified sequences</taxon>
        <taxon>metagenomes</taxon>
        <taxon>ecological metagenomes</taxon>
    </lineage>
</organism>
<dbReference type="EMBL" id="BART01038167">
    <property type="protein sequence ID" value="GAH14801.1"/>
    <property type="molecule type" value="Genomic_DNA"/>
</dbReference>
<accession>X1D1X1</accession>